<sequence>MVYLLPKKIVLHPHHPHHITTGFIPVPVHQLVI</sequence>
<evidence type="ECO:0000313" key="1">
    <source>
        <dbReference type="EMBL" id="OTF71673.1"/>
    </source>
</evidence>
<keyword evidence="2" id="KW-1185">Reference proteome</keyword>
<comment type="caution">
    <text evidence="1">The sequence shown here is derived from an EMBL/GenBank/DDBJ whole genome shotgun (WGS) entry which is preliminary data.</text>
</comment>
<proteinExistence type="predicted"/>
<gene>
    <name evidence="1" type="ORF">BLA29_014017</name>
</gene>
<dbReference type="AlphaFoldDB" id="A0A1Y3AVI8"/>
<dbReference type="Proteomes" id="UP000194236">
    <property type="component" value="Unassembled WGS sequence"/>
</dbReference>
<dbReference type="EMBL" id="MUJZ01059767">
    <property type="protein sequence ID" value="OTF71673.1"/>
    <property type="molecule type" value="Genomic_DNA"/>
</dbReference>
<name>A0A1Y3AVI8_EURMA</name>
<reference evidence="1 2" key="1">
    <citation type="submission" date="2017-03" db="EMBL/GenBank/DDBJ databases">
        <title>Genome Survey of Euroglyphus maynei.</title>
        <authorList>
            <person name="Arlian L.G."/>
            <person name="Morgan M.S."/>
            <person name="Rider S.D."/>
        </authorList>
    </citation>
    <scope>NUCLEOTIDE SEQUENCE [LARGE SCALE GENOMIC DNA]</scope>
    <source>
        <strain evidence="1">Arlian Lab</strain>
        <tissue evidence="1">Whole body</tissue>
    </source>
</reference>
<organism evidence="1 2">
    <name type="scientific">Euroglyphus maynei</name>
    <name type="common">Mayne's house dust mite</name>
    <dbReference type="NCBI Taxonomy" id="6958"/>
    <lineage>
        <taxon>Eukaryota</taxon>
        <taxon>Metazoa</taxon>
        <taxon>Ecdysozoa</taxon>
        <taxon>Arthropoda</taxon>
        <taxon>Chelicerata</taxon>
        <taxon>Arachnida</taxon>
        <taxon>Acari</taxon>
        <taxon>Acariformes</taxon>
        <taxon>Sarcoptiformes</taxon>
        <taxon>Astigmata</taxon>
        <taxon>Psoroptidia</taxon>
        <taxon>Analgoidea</taxon>
        <taxon>Pyroglyphidae</taxon>
        <taxon>Pyroglyphinae</taxon>
        <taxon>Euroglyphus</taxon>
    </lineage>
</organism>
<accession>A0A1Y3AVI8</accession>
<evidence type="ECO:0000313" key="2">
    <source>
        <dbReference type="Proteomes" id="UP000194236"/>
    </source>
</evidence>
<protein>
    <submittedName>
        <fullName evidence="1">Uncharacterized protein</fullName>
    </submittedName>
</protein>